<keyword evidence="3" id="KW-0813">Transport</keyword>
<dbReference type="InterPro" id="IPR020846">
    <property type="entry name" value="MFS_dom"/>
</dbReference>
<gene>
    <name evidence="10" type="ORF">BN1708_006124</name>
</gene>
<keyword evidence="5 8" id="KW-1133">Transmembrane helix</keyword>
<keyword evidence="4 8" id="KW-0812">Transmembrane</keyword>
<evidence type="ECO:0000256" key="6">
    <source>
        <dbReference type="ARBA" id="ARBA00023136"/>
    </source>
</evidence>
<dbReference type="Gene3D" id="1.20.1250.20">
    <property type="entry name" value="MFS general substrate transporter like domains"/>
    <property type="match status" value="2"/>
</dbReference>
<reference evidence="11" key="1">
    <citation type="submission" date="2015-05" db="EMBL/GenBank/DDBJ databases">
        <authorList>
            <person name="Fogelqvist Johan"/>
        </authorList>
    </citation>
    <scope>NUCLEOTIDE SEQUENCE [LARGE SCALE GENOMIC DNA]</scope>
</reference>
<dbReference type="FunFam" id="1.20.1250.20:FF:000286">
    <property type="entry name" value="MFS efflux transporter"/>
    <property type="match status" value="1"/>
</dbReference>
<dbReference type="GO" id="GO:0012505">
    <property type="term" value="C:endomembrane system"/>
    <property type="evidence" value="ECO:0007669"/>
    <property type="project" value="UniProtKB-SubCell"/>
</dbReference>
<evidence type="ECO:0000256" key="4">
    <source>
        <dbReference type="ARBA" id="ARBA00022692"/>
    </source>
</evidence>
<dbReference type="Proteomes" id="UP000044602">
    <property type="component" value="Unassembled WGS sequence"/>
</dbReference>
<evidence type="ECO:0000313" key="11">
    <source>
        <dbReference type="Proteomes" id="UP000044602"/>
    </source>
</evidence>
<dbReference type="EMBL" id="CVQH01022639">
    <property type="protein sequence ID" value="CRK33749.1"/>
    <property type="molecule type" value="Genomic_DNA"/>
</dbReference>
<feature type="transmembrane region" description="Helical" evidence="8">
    <location>
        <begin position="453"/>
        <end position="472"/>
    </location>
</feature>
<evidence type="ECO:0000256" key="5">
    <source>
        <dbReference type="ARBA" id="ARBA00022989"/>
    </source>
</evidence>
<evidence type="ECO:0000256" key="7">
    <source>
        <dbReference type="SAM" id="MobiDB-lite"/>
    </source>
</evidence>
<dbReference type="AlphaFoldDB" id="A0A0G4MHT2"/>
<dbReference type="Pfam" id="PF07690">
    <property type="entry name" value="MFS_1"/>
    <property type="match status" value="1"/>
</dbReference>
<comment type="subcellular location">
    <subcellularLocation>
        <location evidence="1">Endomembrane system</location>
        <topology evidence="1">Multi-pass membrane protein</topology>
    </subcellularLocation>
</comment>
<protein>
    <recommendedName>
        <fullName evidence="9">Major facilitator superfamily (MFS) profile domain-containing protein</fullName>
    </recommendedName>
</protein>
<feature type="region of interest" description="Disordered" evidence="7">
    <location>
        <begin position="1"/>
        <end position="27"/>
    </location>
</feature>
<evidence type="ECO:0000256" key="2">
    <source>
        <dbReference type="ARBA" id="ARBA00008335"/>
    </source>
</evidence>
<keyword evidence="6 8" id="KW-0472">Membrane</keyword>
<dbReference type="SUPFAM" id="SSF103473">
    <property type="entry name" value="MFS general substrate transporter"/>
    <property type="match status" value="1"/>
</dbReference>
<feature type="transmembrane region" description="Helical" evidence="8">
    <location>
        <begin position="298"/>
        <end position="320"/>
    </location>
</feature>
<feature type="transmembrane region" description="Helical" evidence="8">
    <location>
        <begin position="364"/>
        <end position="383"/>
    </location>
</feature>
<evidence type="ECO:0000256" key="1">
    <source>
        <dbReference type="ARBA" id="ARBA00004127"/>
    </source>
</evidence>
<accession>A0A0G4MHT2</accession>
<dbReference type="InterPro" id="IPR011701">
    <property type="entry name" value="MFS"/>
</dbReference>
<dbReference type="InterPro" id="IPR036259">
    <property type="entry name" value="MFS_trans_sf"/>
</dbReference>
<evidence type="ECO:0000259" key="9">
    <source>
        <dbReference type="PROSITE" id="PS50850"/>
    </source>
</evidence>
<dbReference type="FunFam" id="1.20.1250.20:FF:000308">
    <property type="entry name" value="MFS efflux transporter"/>
    <property type="match status" value="1"/>
</dbReference>
<proteinExistence type="inferred from homology"/>
<feature type="transmembrane region" description="Helical" evidence="8">
    <location>
        <begin position="217"/>
        <end position="239"/>
    </location>
</feature>
<dbReference type="PANTHER" id="PTHR23514:SF3">
    <property type="entry name" value="BYPASS OF STOP CODON PROTEIN 6"/>
    <property type="match status" value="1"/>
</dbReference>
<feature type="transmembrane region" description="Helical" evidence="8">
    <location>
        <begin position="424"/>
        <end position="447"/>
    </location>
</feature>
<evidence type="ECO:0000256" key="8">
    <source>
        <dbReference type="SAM" id="Phobius"/>
    </source>
</evidence>
<feature type="transmembrane region" description="Helical" evidence="8">
    <location>
        <begin position="245"/>
        <end position="268"/>
    </location>
</feature>
<dbReference type="GO" id="GO:0022857">
    <property type="term" value="F:transmembrane transporter activity"/>
    <property type="evidence" value="ECO:0007669"/>
    <property type="project" value="InterPro"/>
</dbReference>
<feature type="transmembrane region" description="Helical" evidence="8">
    <location>
        <begin position="127"/>
        <end position="147"/>
    </location>
</feature>
<evidence type="ECO:0000313" key="10">
    <source>
        <dbReference type="EMBL" id="CRK33749.1"/>
    </source>
</evidence>
<organism evidence="10 11">
    <name type="scientific">Verticillium longisporum</name>
    <name type="common">Verticillium dahliae var. longisporum</name>
    <dbReference type="NCBI Taxonomy" id="100787"/>
    <lineage>
        <taxon>Eukaryota</taxon>
        <taxon>Fungi</taxon>
        <taxon>Dikarya</taxon>
        <taxon>Ascomycota</taxon>
        <taxon>Pezizomycotina</taxon>
        <taxon>Sordariomycetes</taxon>
        <taxon>Hypocreomycetidae</taxon>
        <taxon>Glomerellales</taxon>
        <taxon>Plectosphaerellaceae</taxon>
        <taxon>Verticillium</taxon>
    </lineage>
</organism>
<sequence length="480" mass="51780">MSQTATITRPATALSVGGKSNSPSSPMAAEGIELQCMGTGQSVGKDITRVGQRRRTREGLLQKRSETPMVQARRQDMLPMVKSSDGTTRAATFPSWLSHFCPSSLPASTTRPLALIPYLEQYYDLNYTIVSLVFLTPFAGYSVAAFTNARIHMKYGQRGVAVMAPLCHIVTYAVVATHPPFPVIVVIYAISGFGNGLTDACYCAWVGDMDKANQVQGFMHACYSLGALFAPLIATSMVVKAGLPWYTFYYIMIAISVLEWVGLTITFWHKTGAVYRAEHPRQDGAKGAGTKDALKSKVTWMCALFFFTYMGVEVGLGGWVVTFMLRVREAGAYASGISGSGFWAGMVAGRAGLGFVTERFGERLCISIYLGCCIALQLLFWLVPRFEVSAVAVAFLGFFLGPMFPGAVTVTAKLLPKDIHVSAIGFAMAMGGTGGTVFPFAIGAIAAKRGLLVLQPIILALIIVVAGVWLAFPRIKKRQT</sequence>
<dbReference type="GO" id="GO:0016020">
    <property type="term" value="C:membrane"/>
    <property type="evidence" value="ECO:0007669"/>
    <property type="project" value="TreeGrafter"/>
</dbReference>
<keyword evidence="11" id="KW-1185">Reference proteome</keyword>
<dbReference type="PANTHER" id="PTHR23514">
    <property type="entry name" value="BYPASS OF STOP CODON PROTEIN 6"/>
    <property type="match status" value="1"/>
</dbReference>
<comment type="similarity">
    <text evidence="2">Belongs to the major facilitator superfamily.</text>
</comment>
<feature type="transmembrane region" description="Helical" evidence="8">
    <location>
        <begin position="389"/>
        <end position="412"/>
    </location>
</feature>
<evidence type="ECO:0000256" key="3">
    <source>
        <dbReference type="ARBA" id="ARBA00022448"/>
    </source>
</evidence>
<dbReference type="InterPro" id="IPR051788">
    <property type="entry name" value="MFS_Transporter"/>
</dbReference>
<dbReference type="STRING" id="100787.A0A0G4MHT2"/>
<feature type="domain" description="Major facilitator superfamily (MFS) profile" evidence="9">
    <location>
        <begin position="87"/>
        <end position="478"/>
    </location>
</feature>
<feature type="transmembrane region" description="Helical" evidence="8">
    <location>
        <begin position="332"/>
        <end position="352"/>
    </location>
</feature>
<dbReference type="PROSITE" id="PS50850">
    <property type="entry name" value="MFS"/>
    <property type="match status" value="1"/>
</dbReference>
<name>A0A0G4MHT2_VERLO</name>